<dbReference type="Pfam" id="PF13487">
    <property type="entry name" value="HD_5"/>
    <property type="match status" value="1"/>
</dbReference>
<evidence type="ECO:0000259" key="2">
    <source>
        <dbReference type="PROSITE" id="PS51832"/>
    </source>
</evidence>
<dbReference type="AlphaFoldDB" id="A0A5P9NGR3"/>
<dbReference type="RefSeq" id="WP_152660844.1">
    <property type="nucleotide sequence ID" value="NZ_CP036422.1"/>
</dbReference>
<evidence type="ECO:0000313" key="4">
    <source>
        <dbReference type="Proteomes" id="UP000326287"/>
    </source>
</evidence>
<dbReference type="InterPro" id="IPR003607">
    <property type="entry name" value="HD/PDEase_dom"/>
</dbReference>
<dbReference type="Gene3D" id="1.10.3210.10">
    <property type="entry name" value="Hypothetical protein af1432"/>
    <property type="match status" value="1"/>
</dbReference>
<accession>A0A5P9NGR3</accession>
<dbReference type="EMBL" id="CP036422">
    <property type="protein sequence ID" value="QFU74735.1"/>
    <property type="molecule type" value="Genomic_DNA"/>
</dbReference>
<dbReference type="InterPro" id="IPR037522">
    <property type="entry name" value="HD_GYP_dom"/>
</dbReference>
<dbReference type="InterPro" id="IPR052020">
    <property type="entry name" value="Cyclic_di-GMP/3'3'-cGAMP_PDE"/>
</dbReference>
<dbReference type="Proteomes" id="UP000326287">
    <property type="component" value="Chromosome"/>
</dbReference>
<gene>
    <name evidence="3" type="ORF">EY643_03180</name>
</gene>
<dbReference type="SMART" id="SM01080">
    <property type="entry name" value="CHASE2"/>
    <property type="match status" value="1"/>
</dbReference>
<feature type="domain" description="HD-GYP" evidence="2">
    <location>
        <begin position="471"/>
        <end position="685"/>
    </location>
</feature>
<evidence type="ECO:0000313" key="3">
    <source>
        <dbReference type="EMBL" id="QFU74735.1"/>
    </source>
</evidence>
<dbReference type="GO" id="GO:0008081">
    <property type="term" value="F:phosphoric diester hydrolase activity"/>
    <property type="evidence" value="ECO:0007669"/>
    <property type="project" value="UniProtKB-ARBA"/>
</dbReference>
<dbReference type="InterPro" id="IPR007890">
    <property type="entry name" value="CHASE2"/>
</dbReference>
<dbReference type="PANTHER" id="PTHR45228:SF1">
    <property type="entry name" value="CYCLIC DI-GMP PHOSPHODIESTERASE TM_0186"/>
    <property type="match status" value="1"/>
</dbReference>
<keyword evidence="1" id="KW-0472">Membrane</keyword>
<keyword evidence="4" id="KW-1185">Reference proteome</keyword>
<dbReference type="CDD" id="cd00077">
    <property type="entry name" value="HDc"/>
    <property type="match status" value="1"/>
</dbReference>
<keyword evidence="1" id="KW-0812">Transmembrane</keyword>
<name>A0A5P9NGR3_9GAMM</name>
<dbReference type="PROSITE" id="PS51832">
    <property type="entry name" value="HD_GYP"/>
    <property type="match status" value="1"/>
</dbReference>
<dbReference type="KEGG" id="halc:EY643_03180"/>
<dbReference type="Pfam" id="PF05226">
    <property type="entry name" value="CHASE2"/>
    <property type="match status" value="1"/>
</dbReference>
<dbReference type="PANTHER" id="PTHR45228">
    <property type="entry name" value="CYCLIC DI-GMP PHOSPHODIESTERASE TM_0186-RELATED"/>
    <property type="match status" value="1"/>
</dbReference>
<organism evidence="3 4">
    <name type="scientific">Halioglobus maricola</name>
    <dbReference type="NCBI Taxonomy" id="2601894"/>
    <lineage>
        <taxon>Bacteria</taxon>
        <taxon>Pseudomonadati</taxon>
        <taxon>Pseudomonadota</taxon>
        <taxon>Gammaproteobacteria</taxon>
        <taxon>Cellvibrionales</taxon>
        <taxon>Halieaceae</taxon>
        <taxon>Halioglobus</taxon>
    </lineage>
</organism>
<dbReference type="SUPFAM" id="SSF109604">
    <property type="entry name" value="HD-domain/PDEase-like"/>
    <property type="match status" value="1"/>
</dbReference>
<sequence>MRSLLDLFRQIFQYGRGRPIALVILTWTMSVSVISELPLEQGTAELAGNVTGAFTKARQFLFDSYQKNYPRKPLSQPVTIVAIDELSLSKVGQWPWPRTKLAALLDAIGNYQPAAVGLDMYMPEADQTSPQQLAQGLPADTDPAIGEALRQLPDHDAVLAESLYLLPSVLGAAGFDHTSYTTSAGMRTKPLLVTGASPLPHVRKFEAVLASLPELQAAAWGQAILSVDLEFGVVRRIPLVAAIGDTVVPGLPMEMLRVATGEKAIRLDVGKQGINSVAIADLVVPTQPAGDIWLHFSRIEDTVSRYVSAAEVLDGTIDPSMLQGKLVMLGLTGSGLHDMRTTALGELVPGIEIQAQVLESLFDGRMILRPWWMKWLETSLILFLGLLLIWYIPRSESPLARFLRAVPRASAWITLSINLLLIACGYLLFRYQGILFDASSFFIILSSVIGSLIASALIEIGREEEQRAAEQQRVREAASLIAGEFALALDTPIHGSYMHNRNTMRQLTHALASEVARQSGYQQEMASIDIDELARAAEYCDLGLAQVSPATLNSSGSLNTEQREEIATHAELGALAAKAVREGIENRGGGDNDPSLAFLTTLEEVARSHHENWDGSGYPNQLVGENIPLTARIVAIVDTWESLSSDRPWRVRLTREAALEVIRSESGSRFDPELVNCFCKVLAQK</sequence>
<reference evidence="3 4" key="1">
    <citation type="submission" date="2019-02" db="EMBL/GenBank/DDBJ databases">
        <authorList>
            <person name="Li S.-H."/>
        </authorList>
    </citation>
    <scope>NUCLEOTIDE SEQUENCE [LARGE SCALE GENOMIC DNA]</scope>
    <source>
        <strain evidence="3 4">IMCC14385</strain>
    </source>
</reference>
<feature type="transmembrane region" description="Helical" evidence="1">
    <location>
        <begin position="412"/>
        <end position="429"/>
    </location>
</feature>
<evidence type="ECO:0000256" key="1">
    <source>
        <dbReference type="SAM" id="Phobius"/>
    </source>
</evidence>
<keyword evidence="1" id="KW-1133">Transmembrane helix</keyword>
<feature type="transmembrane region" description="Helical" evidence="1">
    <location>
        <begin position="375"/>
        <end position="392"/>
    </location>
</feature>
<protein>
    <submittedName>
        <fullName evidence="3">CHASE2 domain-containing protein</fullName>
    </submittedName>
</protein>
<feature type="transmembrane region" description="Helical" evidence="1">
    <location>
        <begin position="441"/>
        <end position="458"/>
    </location>
</feature>
<dbReference type="OrthoDB" id="9806704at2"/>
<proteinExistence type="predicted"/>